<keyword evidence="1" id="KW-0489">Methyltransferase</keyword>
<proteinExistence type="predicted"/>
<organism evidence="1 2">
    <name type="scientific">Falsiroseomonas oleicola</name>
    <dbReference type="NCBI Taxonomy" id="2801474"/>
    <lineage>
        <taxon>Bacteria</taxon>
        <taxon>Pseudomonadati</taxon>
        <taxon>Pseudomonadota</taxon>
        <taxon>Alphaproteobacteria</taxon>
        <taxon>Acetobacterales</taxon>
        <taxon>Roseomonadaceae</taxon>
        <taxon>Falsiroseomonas</taxon>
    </lineage>
</organism>
<keyword evidence="2" id="KW-1185">Reference proteome</keyword>
<dbReference type="GO" id="GO:0008168">
    <property type="term" value="F:methyltransferase activity"/>
    <property type="evidence" value="ECO:0007669"/>
    <property type="project" value="UniProtKB-KW"/>
</dbReference>
<gene>
    <name evidence="1" type="ORF">JJQ90_03380</name>
</gene>
<name>A0ABS6H3Y8_9PROT</name>
<keyword evidence="1" id="KW-0808">Transferase</keyword>
<dbReference type="Proteomes" id="UP000689967">
    <property type="component" value="Unassembled WGS sequence"/>
</dbReference>
<comment type="caution">
    <text evidence="1">The sequence shown here is derived from an EMBL/GenBank/DDBJ whole genome shotgun (WGS) entry which is preliminary data.</text>
</comment>
<dbReference type="GO" id="GO:0032259">
    <property type="term" value="P:methylation"/>
    <property type="evidence" value="ECO:0007669"/>
    <property type="project" value="UniProtKB-KW"/>
</dbReference>
<evidence type="ECO:0000313" key="1">
    <source>
        <dbReference type="EMBL" id="MBU8542728.1"/>
    </source>
</evidence>
<dbReference type="EMBL" id="JAERQM010000001">
    <property type="protein sequence ID" value="MBU8542728.1"/>
    <property type="molecule type" value="Genomic_DNA"/>
</dbReference>
<sequence>MSLNDIGLKYKTDKSSVHHDYLGFYESFLAGRRAEPIRILEVGVLNGASLRMWEEYFPAATVIGADIVPASRRFERGRVRIEILDQSNIEELTQLAVRHGPFDLIIEDGSHMCEHQITSLRTLFPFVRNGGIYIVEDLQTNYGAMLERYRGVASETCMEYLKRWVDLRVSDDQTDIASVEDAFLRTYGRSAQFLTFYRRACLIKKNVRAVDRSGGAGTPLLTSCAVGVPVEVFAHVSHAGDVFGGEGFIHFSQENRTLQGISLRSEAGVLEYAVRPAGGTWTSWMPEEQFAGTRGQSKPLIGVKVRLKSGHDKDFGLEVAGRFVGGGDPVVVPAGAECAASEAHLRGLHVLLFRSDKSA</sequence>
<reference evidence="1 2" key="1">
    <citation type="submission" date="2021-01" db="EMBL/GenBank/DDBJ databases">
        <title>Roseomonas sp. nov, a bacterium isolated from an oil production mixture in Yumen Oilfield.</title>
        <authorList>
            <person name="Wu D."/>
        </authorList>
    </citation>
    <scope>NUCLEOTIDE SEQUENCE [LARGE SCALE GENOMIC DNA]</scope>
    <source>
        <strain evidence="1 2">ROY-5-3</strain>
    </source>
</reference>
<evidence type="ECO:0000313" key="2">
    <source>
        <dbReference type="Proteomes" id="UP000689967"/>
    </source>
</evidence>
<accession>A0ABS6H3Y8</accession>
<protein>
    <submittedName>
        <fullName evidence="1">Class I SAM-dependent methyltransferase</fullName>
    </submittedName>
</protein>